<sequence>MKLHLPLSLRSALLACFASVSSVFAAVPAVTPGSIAFCGDSITQAAGGGIGNGYRFQVFKNFVDNGVAYNPVGSHQTNGAEGSAALSYAGMTFNKTNEGHSGWWASDLTGDSGAGTHGGAIHSSIANWTGQSTTQFGTPTPYTGTTYNPEKVFILAGTNDILHMNNTTAPDTATMVARILKCAEQYRAANPNVEVYVGALLPQEGVGYNSWNPSVYNMRVREVNEELKRKAAELGYVFVQTDLGLRGAGDAPLAAASFTGDNLHPNRQGELIMAGNIARALGVGQRSAGLARVAVSDSRFTSMGHAAPPSVQGTAWSAMEGQNAFLVRSTGRSFFQQSWSDAGFDMAKGFTCELSLQMFSNASANNLFSLQVGNGTANGLLNITEDRISWGATILYVGSNTDEVVDFRVVYHTGTATDGSSVSSGYYVWRNGVLIGEALSSTGAGFAGLQAGALQGGGVLVGVTDLSWSNSGAFAADYKGLAAADKDAKGTERLSNSSLDSSTVPSTSWVVDWPTGATVIAKSSLADVRTDINNLGTTVNARVTGEVLNGASSATASFITSTTASSAYIELAGTWKAAANSNNFFNVACSSHGTGNVYFKVGEGGRIVNNNDSAYSGTVFGMNAISTFNGNMYLEFSSSALSMAGGQVAALGYYGCIVGTWNSNINGSSTMVFSNGSFGTAGSTGTSGFIIAGGMNNGASNRNVTGSTFIEISGGTFHNGIAAGGYNGDVATNANTGTHVLISGGTLNGNVYGGSAGNGTGLHAGGNVGTASNASSTHLTVDGSNAASSALAVNGSLFGGSRGAGVVFGDTNITVRNFTESTLSSFGAGAVLNGGSEGGGEVRGSRNLTFSNVKGTFANKLSNFDALTVNGGADVRLGNVASSSVGRVSVATGARLAAGANVLNGAVFSGGGTLELSGAGTYALRLMQADGKGSLIASGTGVKADLGLGAAESSGGHVRMGSLALGSDSSLMFDLGKNVATSAFSSLTVDEMSSDAAVRLLFNLYELRVGAGEYTLIAGDLSRVASFDVSSLVLPEWQHASWNTDTYKTDGKLVLTVTGDVQDLNWNGRPDGIWKENDEANKVWKDGSGAAAAFRQSDSVFFADVSGTVTIEGLVRPGEISVSGNSGALVLAGSGSIGGTAALVKTGSGSLTIETANTYSGGTTIDGGTVILKSNEALGTGAVEMKSGRLELATVGGGSYANDWVFNGTSAGNTVVATTDSILSGGVSGTGGFTLGGGRLVLAGTASQAGAIVVNGGATLSLDSISLTGAGGITLNNNSSLELQGQSASTGAVGIAAGVSSTLKGAGSLNATVVLGGTMLVGEGKDGGSPGINRVTTGANGTIMADSAATRTLRVTGELTVSGVTLNLGSANAANSGKIVIDGKMFMGAANNALRVFSDAVVKDLTAGGYASTIEVADGKTLTAIDRSSQSNNAATITKTGTGRFVMQNWSAATKSNVTINAGTFEFAPSGDLTYGSVIGGAGKFAKSGAGRLILTGNNTFTGGTELKEGVLRAGNANALAGRALAVTGNSTLELGMNNAALALSLNSLSVAAGSNLNVLMDIGATQDSINMGGGSITGSGTVLVKFANVTGFAAAGSYTLVTNANATAASHTATLDFDGAVLGRGQTGVLAWDGGSLKLTVAGTAQTDAASLTWAGPDDAGIWRAGMGDAVWNTATATDRFYTGDHVVFGAAGAHDLALVGKVSPGSIRVEGDRDYAFGGTGEIGGSGNLTKTGNSTLTLGTNNSGWSGAIALQQGKIAFAAGGLGTGAITATGGTTLQWLNGASDNIWGRLSIVQDALNGKVVTLDTGVNNVSVAEGQAIAGSGNGIVKLGSGTLSFAGRNHLAGSLTIGSDDADGGTAVFGVTSAVGTVQGIVNGDLIVKNGKAVVTSDAKSVVGWTAGTLLSRIVMEEKGVFELNSEQSARSLALVFHGGTLATTNNGAFLFMRDGSAPFASIESQASVQTATMEANLVLNQTGTTMTVAKGTTVSGVDLVMSGNLSAGTATNTVTKEGAGTLQFTAGYGESGVLTVNGGTVIVSGQSFGASKFVVGAQGTFVFDMAGNEGGYTYSRALEGSGVVGVGAGKTLVLGADNSAFGGSFAVGAGATLTANAAAGTHAFSTRTGDDAIVLSGVSSRLLWSAASSADVLGQVSGTGTVEVSNGTLKLLHASNAYGDTLVKGGTLATYAEDGGNTVSGSLGSGRVSLEGGTLDLGSTAALAGKAVDLSSGTVISHAGQGLASTTVKGDGSVTLQLNLPAAGSDVWNLGVLGREARSTTRVLVESAADVPSLGATVAGDYGWVCEVFSSAGKAGWYDAAAGRIVWKDGEALTSRTTGTPADLVRQGGASLGSAVSGGSLLLGRVEADAANNTLILASPQQGDGLALSGVLTYEGSTATGKEFTVSGGSLSAASLDVTGRLTLASASTLTGGQSMIRDASVLSLSGSSSFSGMGGLGELSIFGSSVLTGADAGGLTILHEVKTTIGNHGVLTLANGAASAGYQAETHVSDGGTLQIGSAGAGRSAAVAGNLGSAGVDVANGGLLKVNAGSSLGSADVSVANGGRVEMLGGALFGSSSLSLANGATLALQGNVSLDGNTISSDRGANPVATGVISVSGGTASLMSSDVLRNFAGTLQAATGGTFDLNGHALASGTRVSLDGGTVQDLHLTDGVTLSNARGTAGRLGGNTELAGGTIGFSINPLDNAPYGYVADGVLSFTGGPVTFDFTTSGQVWNSYKGSNERTYVLVSAQGISIPAGADVNDLVSIRGIALENTRFQTNLAWDDAAGAFVLGFDGEAGNLRWAQAAGGSWGIGAGMSQWDMNGSQTDFMNHDNVLFGQLDGTAGPVAVDVSTADMFVGNMTFEGGTDYTFTGAGSLQAGAEQSTLSKTGSGTLTMGIVNTNYHGSVQLDGGTVNAVSQDALGTGNRIVVNGSVLNASVANALGTGAGGVLVLQSGSVHAGADDAFGDRTISMTGGLLDMGGHVVSNGVTMSGGALANAWRYDGALRADASASGLSLGGVDAARVTDLMVGNGHAVSDLAAGSRLVLAENHYQLTLNVENLDSRGGSNLIEFRNGQGTVAVANGAPLVLLADDGVYAALQNLYQGDIGGKAGQIADMLHVTNGTLDTGSLLLADRNGVALDLDSLEMYVKEIRNGAVVLSWFDVYKSSNGAINSYDALQRFAGVDLGGGSLSVNLGAPNAGETLEIKRLSGSNARAVLSLNGTSNTAAASVTLVNSASRLWGNGNPDSRFAGSILAANTDIVKKGTGTLTVEGRIDLDRYSSLSIEEGGISGNNRGTVYLSGNLKVAQGGRLEAMALNMESRDAMLTIGNGAVTLTGLSGSGKVSGNGTLAISGSGQSSSTADMGAFNGEIVGLGGSQTLTGTGGSQVGLRAMNGGEMILKSVSAGTTYASLNVAQGGRIGIGLDGSLNSNNRVTLLSGGTVAAGGTLALTLNTMAGLPNPFLHVADGATLAMQNGAKVVLSAAAGQEYIRDGAVPTTMVLVDRASLEGGLQLEYGNLFRKYYSAEKSVVFTRGNELVLTTYASEEGFYGNEKYYGGIGSSTSRAGGALLDAALASLNPQANDADSTLGRVMNYMDMMLDNTSLSYNPQEAARLAAAVAGSTVTSLAMSQHMAMRDQLLWVRNRVTQMGVDPGVQHEDMPYLHMWMQMNGANQRLDQSGDESGYKLSSWGGTVGMHLDLTPAWSAGMAFTAGYGDLTAQGADSLTGDVTMYYLNLFARTQQRDWGHAFIVTGGRSDFSTTRNVRFGQDGYEGKGDTNGTSLGAMYELTYDIFLDEERTSLLQPLFNASFVHTKIDGFEESGAGNAGLNVGSQDMTTATLALGARWMGHIGQNVFGRNAIAEFRLNLAQDMGDRRSSADVAFLGNRGAVQAVRGASIGSTAIQVGGGINVPVSLQSNIYLDVNADLRSGASSVSANAGYRYDF</sequence>
<evidence type="ECO:0000259" key="3">
    <source>
        <dbReference type="PROSITE" id="PS51208"/>
    </source>
</evidence>
<dbReference type="SMART" id="SM00869">
    <property type="entry name" value="Autotransporter"/>
    <property type="match status" value="1"/>
</dbReference>
<dbReference type="InterPro" id="IPR036709">
    <property type="entry name" value="Autotransporte_beta_dom_sf"/>
</dbReference>
<keyword evidence="4" id="KW-0456">Lyase</keyword>
<evidence type="ECO:0000256" key="1">
    <source>
        <dbReference type="ARBA" id="ARBA00022729"/>
    </source>
</evidence>
<dbReference type="InterPro" id="IPR011050">
    <property type="entry name" value="Pectin_lyase_fold/virulence"/>
</dbReference>
<dbReference type="Gene3D" id="3.40.50.1110">
    <property type="entry name" value="SGNH hydrolase"/>
    <property type="match status" value="1"/>
</dbReference>
<dbReference type="PANTHER" id="PTHR30383">
    <property type="entry name" value="THIOESTERASE 1/PROTEASE 1/LYSOPHOSPHOLIPASE L1"/>
    <property type="match status" value="1"/>
</dbReference>
<dbReference type="InterPro" id="IPR005546">
    <property type="entry name" value="Autotransporte_beta"/>
</dbReference>
<reference evidence="5" key="1">
    <citation type="submission" date="2016-09" db="EMBL/GenBank/DDBJ databases">
        <authorList>
            <person name="Koehorst J."/>
        </authorList>
    </citation>
    <scope>NUCLEOTIDE SEQUENCE [LARGE SCALE GENOMIC DNA]</scope>
</reference>
<feature type="domain" description="Autotransporter" evidence="3">
    <location>
        <begin position="3652"/>
        <end position="3937"/>
    </location>
</feature>
<dbReference type="InterPro" id="IPR036514">
    <property type="entry name" value="SGNH_hydro_sf"/>
</dbReference>
<dbReference type="PATRIC" id="fig|1679444.3.peg.2264"/>
<dbReference type="KEGG" id="agl:PYTT_0413"/>
<dbReference type="RefSeq" id="WP_071133247.1">
    <property type="nucleotide sequence ID" value="NZ_LIGX01000014.1"/>
</dbReference>
<dbReference type="Pfam" id="PF12951">
    <property type="entry name" value="PATR"/>
    <property type="match status" value="6"/>
</dbReference>
<dbReference type="PROSITE" id="PS51208">
    <property type="entry name" value="AUTOTRANSPORTER"/>
    <property type="match status" value="1"/>
</dbReference>
<dbReference type="SUPFAM" id="SSF52266">
    <property type="entry name" value="SGNH hydrolase"/>
    <property type="match status" value="1"/>
</dbReference>
<dbReference type="SUPFAM" id="SSF51126">
    <property type="entry name" value="Pectin lyase-like"/>
    <property type="match status" value="2"/>
</dbReference>
<dbReference type="EMBL" id="LT629973">
    <property type="protein sequence ID" value="SEH74700.1"/>
    <property type="molecule type" value="Genomic_DNA"/>
</dbReference>
<dbReference type="GO" id="GO:0004622">
    <property type="term" value="F:phosphatidylcholine lysophospholipase activity"/>
    <property type="evidence" value="ECO:0007669"/>
    <property type="project" value="TreeGrafter"/>
</dbReference>
<dbReference type="NCBIfam" id="TIGR02601">
    <property type="entry name" value="autotrns_rpt"/>
    <property type="match status" value="2"/>
</dbReference>
<evidence type="ECO:0000256" key="2">
    <source>
        <dbReference type="SAM" id="SignalP"/>
    </source>
</evidence>
<feature type="signal peptide" evidence="2">
    <location>
        <begin position="1"/>
        <end position="25"/>
    </location>
</feature>
<dbReference type="Proteomes" id="UP000176204">
    <property type="component" value="Chromosome I"/>
</dbReference>
<dbReference type="STRING" id="1679444.PYTT_0413"/>
<dbReference type="SUPFAM" id="SSF103515">
    <property type="entry name" value="Autotransporter"/>
    <property type="match status" value="1"/>
</dbReference>
<keyword evidence="5" id="KW-1185">Reference proteome</keyword>
<dbReference type="PANTHER" id="PTHR30383:SF2">
    <property type="entry name" value="CELLULOSE-BINDING PROTEIN"/>
    <property type="match status" value="1"/>
</dbReference>
<dbReference type="InterPro" id="IPR013425">
    <property type="entry name" value="Autotrns_rpt"/>
</dbReference>
<name>A0A1C7PDD4_9BACT</name>
<accession>A0A1C7PDD4</accession>
<evidence type="ECO:0000313" key="4">
    <source>
        <dbReference type="EMBL" id="SEH74700.1"/>
    </source>
</evidence>
<organism evidence="4 5">
    <name type="scientific">Akkermansia glycaniphila</name>
    <dbReference type="NCBI Taxonomy" id="1679444"/>
    <lineage>
        <taxon>Bacteria</taxon>
        <taxon>Pseudomonadati</taxon>
        <taxon>Verrucomicrobiota</taxon>
        <taxon>Verrucomicrobiia</taxon>
        <taxon>Verrucomicrobiales</taxon>
        <taxon>Akkermansiaceae</taxon>
        <taxon>Akkermansia</taxon>
    </lineage>
</organism>
<dbReference type="GO" id="GO:0016829">
    <property type="term" value="F:lyase activity"/>
    <property type="evidence" value="ECO:0007669"/>
    <property type="project" value="UniProtKB-KW"/>
</dbReference>
<gene>
    <name evidence="4" type="ORF">PYTT_0413</name>
</gene>
<proteinExistence type="predicted"/>
<evidence type="ECO:0000313" key="5">
    <source>
        <dbReference type="Proteomes" id="UP000176204"/>
    </source>
</evidence>
<protein>
    <submittedName>
        <fullName evidence="4">Pectin lyase fold/virulence factor</fullName>
    </submittedName>
</protein>
<dbReference type="InterPro" id="IPR051532">
    <property type="entry name" value="Ester_Hydrolysis_Enzymes"/>
</dbReference>
<feature type="chain" id="PRO_5014266518" evidence="2">
    <location>
        <begin position="26"/>
        <end position="3937"/>
    </location>
</feature>
<keyword evidence="1 2" id="KW-0732">Signal</keyword>
<dbReference type="OrthoDB" id="173897at2"/>